<reference evidence="3 4" key="1">
    <citation type="submission" date="2019-02" db="EMBL/GenBank/DDBJ databases">
        <title>Deep-cultivation of Planctomycetes and their phenomic and genomic characterization uncovers novel biology.</title>
        <authorList>
            <person name="Wiegand S."/>
            <person name="Jogler M."/>
            <person name="Boedeker C."/>
            <person name="Pinto D."/>
            <person name="Vollmers J."/>
            <person name="Rivas-Marin E."/>
            <person name="Kohn T."/>
            <person name="Peeters S.H."/>
            <person name="Heuer A."/>
            <person name="Rast P."/>
            <person name="Oberbeckmann S."/>
            <person name="Bunk B."/>
            <person name="Jeske O."/>
            <person name="Meyerdierks A."/>
            <person name="Storesund J.E."/>
            <person name="Kallscheuer N."/>
            <person name="Luecker S."/>
            <person name="Lage O.M."/>
            <person name="Pohl T."/>
            <person name="Merkel B.J."/>
            <person name="Hornburger P."/>
            <person name="Mueller R.-W."/>
            <person name="Bruemmer F."/>
            <person name="Labrenz M."/>
            <person name="Spormann A.M."/>
            <person name="Op den Camp H."/>
            <person name="Overmann J."/>
            <person name="Amann R."/>
            <person name="Jetten M.S.M."/>
            <person name="Mascher T."/>
            <person name="Medema M.H."/>
            <person name="Devos D.P."/>
            <person name="Kaster A.-K."/>
            <person name="Ovreas L."/>
            <person name="Rohde M."/>
            <person name="Galperin M.Y."/>
            <person name="Jogler C."/>
        </authorList>
    </citation>
    <scope>NUCLEOTIDE SEQUENCE [LARGE SCALE GENOMIC DNA]</scope>
    <source>
        <strain evidence="3 4">Pan216</strain>
    </source>
</reference>
<keyword evidence="4" id="KW-1185">Reference proteome</keyword>
<dbReference type="InterPro" id="IPR014710">
    <property type="entry name" value="RmlC-like_jellyroll"/>
</dbReference>
<protein>
    <submittedName>
        <fullName evidence="3">Cupin domain protein</fullName>
    </submittedName>
</protein>
<dbReference type="OrthoDB" id="9791297at2"/>
<dbReference type="RefSeq" id="WP_145259314.1">
    <property type="nucleotide sequence ID" value="NZ_CP036279.1"/>
</dbReference>
<dbReference type="KEGG" id="knv:Pan216_33710"/>
<dbReference type="CDD" id="cd02222">
    <property type="entry name" value="cupin_TM1459-like"/>
    <property type="match status" value="1"/>
</dbReference>
<dbReference type="Proteomes" id="UP000317093">
    <property type="component" value="Chromosome"/>
</dbReference>
<dbReference type="InterPro" id="IPR051610">
    <property type="entry name" value="GPI/OXD"/>
</dbReference>
<name>A0A518B6A2_9BACT</name>
<keyword evidence="1" id="KW-0479">Metal-binding</keyword>
<evidence type="ECO:0000313" key="4">
    <source>
        <dbReference type="Proteomes" id="UP000317093"/>
    </source>
</evidence>
<dbReference type="EMBL" id="CP036279">
    <property type="protein sequence ID" value="QDU62504.1"/>
    <property type="molecule type" value="Genomic_DNA"/>
</dbReference>
<dbReference type="GO" id="GO:0046872">
    <property type="term" value="F:metal ion binding"/>
    <property type="evidence" value="ECO:0007669"/>
    <property type="project" value="UniProtKB-KW"/>
</dbReference>
<dbReference type="Pfam" id="PF07883">
    <property type="entry name" value="Cupin_2"/>
    <property type="match status" value="1"/>
</dbReference>
<evidence type="ECO:0000259" key="2">
    <source>
        <dbReference type="Pfam" id="PF07883"/>
    </source>
</evidence>
<gene>
    <name evidence="3" type="ORF">Pan216_33710</name>
</gene>
<dbReference type="InterPro" id="IPR013096">
    <property type="entry name" value="Cupin_2"/>
</dbReference>
<organism evidence="3 4">
    <name type="scientific">Kolteria novifilia</name>
    <dbReference type="NCBI Taxonomy" id="2527975"/>
    <lineage>
        <taxon>Bacteria</taxon>
        <taxon>Pseudomonadati</taxon>
        <taxon>Planctomycetota</taxon>
        <taxon>Planctomycetia</taxon>
        <taxon>Kolteriales</taxon>
        <taxon>Kolteriaceae</taxon>
        <taxon>Kolteria</taxon>
    </lineage>
</organism>
<dbReference type="PANTHER" id="PTHR35848">
    <property type="entry name" value="OXALATE-BINDING PROTEIN"/>
    <property type="match status" value="1"/>
</dbReference>
<dbReference type="Gene3D" id="2.60.120.10">
    <property type="entry name" value="Jelly Rolls"/>
    <property type="match status" value="1"/>
</dbReference>
<evidence type="ECO:0000313" key="3">
    <source>
        <dbReference type="EMBL" id="QDU62504.1"/>
    </source>
</evidence>
<sequence length="116" mass="12570">MKVCPSESIPAEPVAMEGAKQVSMRVLIGEGDGAPNFVMRQFEVAPGGETPHHSHPYEHEVFVLSGEGVVLEGNEERPLRGGDCVYVASGEVHQFRNTGGEAMKFLCLVPRMDKSC</sequence>
<dbReference type="InterPro" id="IPR011051">
    <property type="entry name" value="RmlC_Cupin_sf"/>
</dbReference>
<dbReference type="AlphaFoldDB" id="A0A518B6A2"/>
<feature type="domain" description="Cupin type-2" evidence="2">
    <location>
        <begin position="42"/>
        <end position="108"/>
    </location>
</feature>
<dbReference type="SUPFAM" id="SSF51182">
    <property type="entry name" value="RmlC-like cupins"/>
    <property type="match status" value="1"/>
</dbReference>
<evidence type="ECO:0000256" key="1">
    <source>
        <dbReference type="ARBA" id="ARBA00022723"/>
    </source>
</evidence>
<accession>A0A518B6A2</accession>
<proteinExistence type="predicted"/>